<dbReference type="InterPro" id="IPR010640">
    <property type="entry name" value="Low_temperature_requirement_A"/>
</dbReference>
<dbReference type="Pfam" id="PF06772">
    <property type="entry name" value="LtrA"/>
    <property type="match status" value="1"/>
</dbReference>
<dbReference type="PANTHER" id="PTHR36840">
    <property type="entry name" value="BLL5714 PROTEIN"/>
    <property type="match status" value="1"/>
</dbReference>
<feature type="transmembrane region" description="Helical" evidence="1">
    <location>
        <begin position="164"/>
        <end position="183"/>
    </location>
</feature>
<gene>
    <name evidence="2" type="ORF">HUT05_02820</name>
</gene>
<keyword evidence="1" id="KW-1133">Transmembrane helix</keyword>
<name>A0A7I0NTK3_STRCX</name>
<keyword evidence="3" id="KW-1185">Reference proteome</keyword>
<feature type="transmembrane region" description="Helical" evidence="1">
    <location>
        <begin position="292"/>
        <end position="313"/>
    </location>
</feature>
<feature type="transmembrane region" description="Helical" evidence="1">
    <location>
        <begin position="189"/>
        <end position="209"/>
    </location>
</feature>
<feature type="transmembrane region" description="Helical" evidence="1">
    <location>
        <begin position="106"/>
        <end position="122"/>
    </location>
</feature>
<keyword evidence="1" id="KW-0472">Membrane</keyword>
<feature type="transmembrane region" description="Helical" evidence="1">
    <location>
        <begin position="253"/>
        <end position="271"/>
    </location>
</feature>
<organism evidence="2 3">
    <name type="scientific">Streptomyces chartreusis</name>
    <dbReference type="NCBI Taxonomy" id="1969"/>
    <lineage>
        <taxon>Bacteria</taxon>
        <taxon>Bacillati</taxon>
        <taxon>Actinomycetota</taxon>
        <taxon>Actinomycetes</taxon>
        <taxon>Kitasatosporales</taxon>
        <taxon>Streptomycetaceae</taxon>
        <taxon>Streptomyces</taxon>
    </lineage>
</organism>
<dbReference type="Proteomes" id="UP000509418">
    <property type="component" value="Chromosome"/>
</dbReference>
<feature type="transmembrane region" description="Helical" evidence="1">
    <location>
        <begin position="73"/>
        <end position="94"/>
    </location>
</feature>
<dbReference type="PANTHER" id="PTHR36840:SF1">
    <property type="entry name" value="BLL5714 PROTEIN"/>
    <property type="match status" value="1"/>
</dbReference>
<feature type="transmembrane region" description="Helical" evidence="1">
    <location>
        <begin position="325"/>
        <end position="345"/>
    </location>
</feature>
<keyword evidence="1" id="KW-0812">Transmembrane</keyword>
<protein>
    <submittedName>
        <fullName evidence="2">Low temperature requirement protein A</fullName>
    </submittedName>
</protein>
<dbReference type="RefSeq" id="WP_176574054.1">
    <property type="nucleotide sequence ID" value="NZ_CBDRGH010000003.1"/>
</dbReference>
<feature type="transmembrane region" description="Helical" evidence="1">
    <location>
        <begin position="357"/>
        <end position="377"/>
    </location>
</feature>
<reference evidence="2 3" key="1">
    <citation type="submission" date="2020-06" db="EMBL/GenBank/DDBJ databases">
        <title>Genome mining for natural products.</title>
        <authorList>
            <person name="Zhang B."/>
            <person name="Shi J."/>
            <person name="Ge H."/>
        </authorList>
    </citation>
    <scope>NUCLEOTIDE SEQUENCE [LARGE SCALE GENOMIC DNA]</scope>
    <source>
        <strain evidence="2 3">NA02069</strain>
    </source>
</reference>
<evidence type="ECO:0000313" key="3">
    <source>
        <dbReference type="Proteomes" id="UP000509418"/>
    </source>
</evidence>
<feature type="transmembrane region" description="Helical" evidence="1">
    <location>
        <begin position="134"/>
        <end position="152"/>
    </location>
</feature>
<feature type="transmembrane region" description="Helical" evidence="1">
    <location>
        <begin position="229"/>
        <end position="247"/>
    </location>
</feature>
<accession>A0A7I0NTK3</accession>
<feature type="transmembrane region" description="Helical" evidence="1">
    <location>
        <begin position="383"/>
        <end position="405"/>
    </location>
</feature>
<dbReference type="AlphaFoldDB" id="A0A7I0NTK3"/>
<evidence type="ECO:0000256" key="1">
    <source>
        <dbReference type="SAM" id="Phobius"/>
    </source>
</evidence>
<sequence>MSDSAPEPRPVSAEAVPLGTGTRRWLFRPPRRHGEVDTGRSVSFLELFYDLVYVVLIGQAAHTLAEDVSWRGTATFAVVFGLIWIAWLNGTLFYELHGREDGHTRSLIFVQMLLLSLMAVYVGHADGDDGRTLAALYALLLALLSYQWYSVYRQDRPELRKTPRRYLIVMVVGIIVVAASVPLSADARLAVWAAFVVGWCGVECVILIFWRRTPSYDVVTETMVERFGLFIIIVLGEVVIGVVNGLTDTERSALVTTTGLLGLAVGFGFWWNYADLVSRRLPRESGHSLATWIFMHLPLTMAVAAAGAGMVGLVEHATDDRAPVAVSWLMSGSVAVMLITTVVLLPTLADYDRYPAAYKSVQTVLVIAAVVALLVGWSRPAPWLLALALLLVLFATWAFAFVRWLRQGLLINEISAGSR</sequence>
<evidence type="ECO:0000313" key="2">
    <source>
        <dbReference type="EMBL" id="QKZ16396.1"/>
    </source>
</evidence>
<dbReference type="EMBL" id="CP056041">
    <property type="protein sequence ID" value="QKZ16396.1"/>
    <property type="molecule type" value="Genomic_DNA"/>
</dbReference>
<proteinExistence type="predicted"/>